<dbReference type="Gene3D" id="2.40.30.30">
    <property type="entry name" value="Riboflavin kinase-like"/>
    <property type="match status" value="1"/>
</dbReference>
<dbReference type="PIRSF" id="PIRSF004491">
    <property type="entry name" value="FAD_Synth"/>
    <property type="match status" value="1"/>
</dbReference>
<dbReference type="EC" id="2.7.1.26" evidence="15"/>
<dbReference type="SUPFAM" id="SSF82114">
    <property type="entry name" value="Riboflavin kinase-like"/>
    <property type="match status" value="1"/>
</dbReference>
<dbReference type="Pfam" id="PF01687">
    <property type="entry name" value="Flavokinase"/>
    <property type="match status" value="1"/>
</dbReference>
<protein>
    <recommendedName>
        <fullName evidence="15">Riboflavin biosynthesis protein</fullName>
    </recommendedName>
    <domain>
        <recommendedName>
            <fullName evidence="15">Riboflavin kinase</fullName>
            <ecNumber evidence="15">2.7.1.26</ecNumber>
        </recommendedName>
        <alternativeName>
            <fullName evidence="15">Flavokinase</fullName>
        </alternativeName>
    </domain>
    <domain>
        <recommendedName>
            <fullName evidence="15">FMN adenylyltransferase</fullName>
            <ecNumber evidence="15">2.7.7.2</ecNumber>
        </recommendedName>
        <alternativeName>
            <fullName evidence="15">FAD pyrophosphorylase</fullName>
        </alternativeName>
        <alternativeName>
            <fullName evidence="15">FAD synthase</fullName>
        </alternativeName>
    </domain>
</protein>
<evidence type="ECO:0000256" key="8">
    <source>
        <dbReference type="ARBA" id="ARBA00022741"/>
    </source>
</evidence>
<dbReference type="NCBIfam" id="NF004160">
    <property type="entry name" value="PRK05627.1-3"/>
    <property type="match status" value="1"/>
</dbReference>
<dbReference type="PANTHER" id="PTHR22749">
    <property type="entry name" value="RIBOFLAVIN KINASE/FMN ADENYLYLTRANSFERASE"/>
    <property type="match status" value="1"/>
</dbReference>
<gene>
    <name evidence="17" type="ORF">C1I64_03545</name>
</gene>
<dbReference type="InterPro" id="IPR014729">
    <property type="entry name" value="Rossmann-like_a/b/a_fold"/>
</dbReference>
<dbReference type="FunFam" id="3.40.50.620:FF:000021">
    <property type="entry name" value="Riboflavin biosynthesis protein"/>
    <property type="match status" value="1"/>
</dbReference>
<evidence type="ECO:0000256" key="3">
    <source>
        <dbReference type="ARBA" id="ARBA00005201"/>
    </source>
</evidence>
<comment type="function">
    <text evidence="1">Catalyzes the phosphorylation of riboflavin to FMN followed by the adenylation of FMN to FAD.</text>
</comment>
<evidence type="ECO:0000256" key="1">
    <source>
        <dbReference type="ARBA" id="ARBA00002121"/>
    </source>
</evidence>
<evidence type="ECO:0000313" key="18">
    <source>
        <dbReference type="Proteomes" id="UP000285317"/>
    </source>
</evidence>
<dbReference type="FunFam" id="2.40.30.30:FF:000003">
    <property type="entry name" value="Riboflavin biosynthesis protein"/>
    <property type="match status" value="1"/>
</dbReference>
<proteinExistence type="inferred from homology"/>
<dbReference type="NCBIfam" id="TIGR00083">
    <property type="entry name" value="ribF"/>
    <property type="match status" value="1"/>
</dbReference>
<dbReference type="InterPro" id="IPR015865">
    <property type="entry name" value="Riboflavin_kinase_bac/euk"/>
</dbReference>
<dbReference type="CDD" id="cd02064">
    <property type="entry name" value="FAD_synthetase_N"/>
    <property type="match status" value="1"/>
</dbReference>
<dbReference type="UniPathway" id="UPA00276">
    <property type="reaction ID" value="UER00406"/>
</dbReference>
<keyword evidence="4 15" id="KW-0285">Flavoprotein</keyword>
<reference evidence="17 18" key="1">
    <citation type="submission" date="2018-03" db="EMBL/GenBank/DDBJ databases">
        <title>Bacteriophage NCPPB3778 and a type I-E CRISPR drive the evolution of the US Biological Select Agent, Rathayibacter toxicus.</title>
        <authorList>
            <person name="Davis E.W.II."/>
            <person name="Tabima J.F."/>
            <person name="Weisberg A.J."/>
            <person name="Dantas Lopes L."/>
            <person name="Wiseman M.S."/>
            <person name="Wiseman M.S."/>
            <person name="Pupko T."/>
            <person name="Belcher M.S."/>
            <person name="Sechler A.J."/>
            <person name="Tancos M.A."/>
            <person name="Schroeder B.K."/>
            <person name="Murray T.D."/>
            <person name="Luster D.G."/>
            <person name="Schneider W.L."/>
            <person name="Rogers E."/>
            <person name="Andreote F.D."/>
            <person name="Grunwald N.J."/>
            <person name="Putnam M.L."/>
            <person name="Chang J.H."/>
        </authorList>
    </citation>
    <scope>NUCLEOTIDE SEQUENCE [LARGE SCALE GENOMIC DNA]</scope>
    <source>
        <strain evidence="17 18">DSM 15932</strain>
    </source>
</reference>
<keyword evidence="7 15" id="KW-0548">Nucleotidyltransferase</keyword>
<dbReference type="KEGG" id="rfs:C1I64_03545"/>
<dbReference type="GO" id="GO:0005524">
    <property type="term" value="F:ATP binding"/>
    <property type="evidence" value="ECO:0007669"/>
    <property type="project" value="UniProtKB-UniRule"/>
</dbReference>
<comment type="pathway">
    <text evidence="2 15">Cofactor biosynthesis; FAD biosynthesis; FAD from FMN: step 1/1.</text>
</comment>
<sequence length="314" mass="34101">MRVEQRPADLTGIGPSAVTIGKFDGVHTGHRAVIDTLHARARERGLAAVVVTFDRNPLSVIAPEKCPPALVGNEQKLELLAGTGIDATLLLAFDERFRALTPEEFVQQVLVDALEARVVLVGSDFRFGAHGAGDVAMLRELGETHGFEVELIDDVRPEHGRRVSSTWIRELLAEGDVEHATWLLGHEPVVRGVVVHGAKRGRELGFPTANLSPESQGLIPADGVYAGRFVTEGRSYPAAISVGSNPTFVGVPPKQVEAYLLDETIDLYDRVVDVAFVSRIRGQVAYEGVEPLIRQMNDDVEKVRTILGAERPAD</sequence>
<evidence type="ECO:0000256" key="13">
    <source>
        <dbReference type="ARBA" id="ARBA00047880"/>
    </source>
</evidence>
<dbReference type="GO" id="GO:0003919">
    <property type="term" value="F:FMN adenylyltransferase activity"/>
    <property type="evidence" value="ECO:0007669"/>
    <property type="project" value="UniProtKB-UniRule"/>
</dbReference>
<evidence type="ECO:0000256" key="2">
    <source>
        <dbReference type="ARBA" id="ARBA00004726"/>
    </source>
</evidence>
<keyword evidence="12" id="KW-0511">Multifunctional enzyme</keyword>
<evidence type="ECO:0000256" key="4">
    <source>
        <dbReference type="ARBA" id="ARBA00022630"/>
    </source>
</evidence>
<dbReference type="InterPro" id="IPR023468">
    <property type="entry name" value="Riboflavin_kinase"/>
</dbReference>
<keyword evidence="5 15" id="KW-0288">FMN</keyword>
<dbReference type="InterPro" id="IPR015864">
    <property type="entry name" value="FAD_synthase"/>
</dbReference>
<keyword evidence="10 15" id="KW-0274">FAD</keyword>
<dbReference type="SUPFAM" id="SSF52374">
    <property type="entry name" value="Nucleotidylyl transferase"/>
    <property type="match status" value="1"/>
</dbReference>
<dbReference type="GO" id="GO:0008531">
    <property type="term" value="F:riboflavin kinase activity"/>
    <property type="evidence" value="ECO:0007669"/>
    <property type="project" value="UniProtKB-UniRule"/>
</dbReference>
<dbReference type="EC" id="2.7.7.2" evidence="15"/>
<dbReference type="GO" id="GO:0006747">
    <property type="term" value="P:FAD biosynthetic process"/>
    <property type="evidence" value="ECO:0007669"/>
    <property type="project" value="UniProtKB-UniRule"/>
</dbReference>
<dbReference type="SMART" id="SM00904">
    <property type="entry name" value="Flavokinase"/>
    <property type="match status" value="1"/>
</dbReference>
<dbReference type="PANTHER" id="PTHR22749:SF6">
    <property type="entry name" value="RIBOFLAVIN KINASE"/>
    <property type="match status" value="1"/>
</dbReference>
<comment type="pathway">
    <text evidence="3 15">Cofactor biosynthesis; FMN biosynthesis; FMN from riboflavin (ATP route): step 1/1.</text>
</comment>
<organism evidence="17 18">
    <name type="scientific">Rathayibacter festucae DSM 15932</name>
    <dbReference type="NCBI Taxonomy" id="1328866"/>
    <lineage>
        <taxon>Bacteria</taxon>
        <taxon>Bacillati</taxon>
        <taxon>Actinomycetota</taxon>
        <taxon>Actinomycetes</taxon>
        <taxon>Micrococcales</taxon>
        <taxon>Microbacteriaceae</taxon>
        <taxon>Rathayibacter</taxon>
    </lineage>
</organism>
<evidence type="ECO:0000256" key="14">
    <source>
        <dbReference type="ARBA" id="ARBA00049494"/>
    </source>
</evidence>
<evidence type="ECO:0000259" key="16">
    <source>
        <dbReference type="SMART" id="SM00904"/>
    </source>
</evidence>
<comment type="similarity">
    <text evidence="15">Belongs to the ribF family.</text>
</comment>
<keyword evidence="11 15" id="KW-0067">ATP-binding</keyword>
<dbReference type="UniPathway" id="UPA00277">
    <property type="reaction ID" value="UER00407"/>
</dbReference>
<dbReference type="InterPro" id="IPR023465">
    <property type="entry name" value="Riboflavin_kinase_dom_sf"/>
</dbReference>
<dbReference type="GO" id="GO:0009231">
    <property type="term" value="P:riboflavin biosynthetic process"/>
    <property type="evidence" value="ECO:0007669"/>
    <property type="project" value="InterPro"/>
</dbReference>
<dbReference type="Proteomes" id="UP000285317">
    <property type="component" value="Chromosome"/>
</dbReference>
<dbReference type="EMBL" id="CP028137">
    <property type="protein sequence ID" value="AZZ51209.1"/>
    <property type="molecule type" value="Genomic_DNA"/>
</dbReference>
<comment type="catalytic activity">
    <reaction evidence="13 15">
        <text>riboflavin + ATP = FMN + ADP + H(+)</text>
        <dbReference type="Rhea" id="RHEA:14357"/>
        <dbReference type="ChEBI" id="CHEBI:15378"/>
        <dbReference type="ChEBI" id="CHEBI:30616"/>
        <dbReference type="ChEBI" id="CHEBI:57986"/>
        <dbReference type="ChEBI" id="CHEBI:58210"/>
        <dbReference type="ChEBI" id="CHEBI:456216"/>
        <dbReference type="EC" id="2.7.1.26"/>
    </reaction>
</comment>
<comment type="catalytic activity">
    <reaction evidence="14 15">
        <text>FMN + ATP + H(+) = FAD + diphosphate</text>
        <dbReference type="Rhea" id="RHEA:17237"/>
        <dbReference type="ChEBI" id="CHEBI:15378"/>
        <dbReference type="ChEBI" id="CHEBI:30616"/>
        <dbReference type="ChEBI" id="CHEBI:33019"/>
        <dbReference type="ChEBI" id="CHEBI:57692"/>
        <dbReference type="ChEBI" id="CHEBI:58210"/>
        <dbReference type="EC" id="2.7.7.2"/>
    </reaction>
</comment>
<keyword evidence="8 15" id="KW-0547">Nucleotide-binding</keyword>
<accession>A0A3T0SY42</accession>
<evidence type="ECO:0000256" key="10">
    <source>
        <dbReference type="ARBA" id="ARBA00022827"/>
    </source>
</evidence>
<feature type="domain" description="Riboflavin kinase" evidence="16">
    <location>
        <begin position="183"/>
        <end position="308"/>
    </location>
</feature>
<evidence type="ECO:0000256" key="11">
    <source>
        <dbReference type="ARBA" id="ARBA00022840"/>
    </source>
</evidence>
<keyword evidence="9 15" id="KW-0418">Kinase</keyword>
<dbReference type="Pfam" id="PF06574">
    <property type="entry name" value="FAD_syn"/>
    <property type="match status" value="1"/>
</dbReference>
<evidence type="ECO:0000256" key="15">
    <source>
        <dbReference type="PIRNR" id="PIRNR004491"/>
    </source>
</evidence>
<keyword evidence="6 15" id="KW-0808">Transferase</keyword>
<evidence type="ECO:0000313" key="17">
    <source>
        <dbReference type="EMBL" id="AZZ51209.1"/>
    </source>
</evidence>
<evidence type="ECO:0000256" key="6">
    <source>
        <dbReference type="ARBA" id="ARBA00022679"/>
    </source>
</evidence>
<dbReference type="InterPro" id="IPR002606">
    <property type="entry name" value="Riboflavin_kinase_bac"/>
</dbReference>
<name>A0A3T0SY42_9MICO</name>
<evidence type="ECO:0000256" key="9">
    <source>
        <dbReference type="ARBA" id="ARBA00022777"/>
    </source>
</evidence>
<dbReference type="AlphaFoldDB" id="A0A3T0SY42"/>
<dbReference type="GO" id="GO:0009398">
    <property type="term" value="P:FMN biosynthetic process"/>
    <property type="evidence" value="ECO:0007669"/>
    <property type="project" value="UniProtKB-UniRule"/>
</dbReference>
<dbReference type="Gene3D" id="3.40.50.620">
    <property type="entry name" value="HUPs"/>
    <property type="match status" value="1"/>
</dbReference>
<evidence type="ECO:0000256" key="7">
    <source>
        <dbReference type="ARBA" id="ARBA00022695"/>
    </source>
</evidence>
<dbReference type="RefSeq" id="WP_127886222.1">
    <property type="nucleotide sequence ID" value="NZ_CP028137.1"/>
</dbReference>
<evidence type="ECO:0000256" key="12">
    <source>
        <dbReference type="ARBA" id="ARBA00023268"/>
    </source>
</evidence>
<evidence type="ECO:0000256" key="5">
    <source>
        <dbReference type="ARBA" id="ARBA00022643"/>
    </source>
</evidence>